<dbReference type="PANTHER" id="PTHR47515:SF2">
    <property type="entry name" value="INTEGRASE CORE DOMAIN PROTEIN"/>
    <property type="match status" value="1"/>
</dbReference>
<feature type="domain" description="Integrase catalytic" evidence="1">
    <location>
        <begin position="103"/>
        <end position="216"/>
    </location>
</feature>
<dbReference type="InterPro" id="IPR001584">
    <property type="entry name" value="Integrase_cat-core"/>
</dbReference>
<dbReference type="PROSITE" id="PS50994">
    <property type="entry name" value="INTEGRASE"/>
    <property type="match status" value="1"/>
</dbReference>
<dbReference type="AlphaFoldDB" id="A0A1B8H5I0"/>
<feature type="non-terminal residue" evidence="2">
    <location>
        <position position="216"/>
    </location>
</feature>
<dbReference type="InterPro" id="IPR012337">
    <property type="entry name" value="RNaseH-like_sf"/>
</dbReference>
<organism evidence="2 3">
    <name type="scientific">Morganella psychrotolerans</name>
    <dbReference type="NCBI Taxonomy" id="368603"/>
    <lineage>
        <taxon>Bacteria</taxon>
        <taxon>Pseudomonadati</taxon>
        <taxon>Pseudomonadota</taxon>
        <taxon>Gammaproteobacteria</taxon>
        <taxon>Enterobacterales</taxon>
        <taxon>Morganellaceae</taxon>
        <taxon>Morganella</taxon>
    </lineage>
</organism>
<protein>
    <submittedName>
        <fullName evidence="2">Integrase</fullName>
    </submittedName>
</protein>
<dbReference type="PANTHER" id="PTHR47515">
    <property type="entry name" value="LOW CALCIUM RESPONSE LOCUS PROTEIN T"/>
    <property type="match status" value="1"/>
</dbReference>
<reference evidence="2 3" key="1">
    <citation type="submission" date="2016-06" db="EMBL/GenBank/DDBJ databases">
        <authorList>
            <person name="Kjaerup R.B."/>
            <person name="Dalgaard T.S."/>
            <person name="Juul-Madsen H.R."/>
        </authorList>
    </citation>
    <scope>NUCLEOTIDE SEQUENCE [LARGE SCALE GENOMIC DNA]</scope>
    <source>
        <strain evidence="2 3">GCSL-Mp3</strain>
    </source>
</reference>
<evidence type="ECO:0000259" key="1">
    <source>
        <dbReference type="PROSITE" id="PS50994"/>
    </source>
</evidence>
<accession>A0A1B8H5I0</accession>
<dbReference type="GO" id="GO:0003676">
    <property type="term" value="F:nucleic acid binding"/>
    <property type="evidence" value="ECO:0007669"/>
    <property type="project" value="InterPro"/>
</dbReference>
<proteinExistence type="predicted"/>
<name>A0A1B8H5I0_9GAMM</name>
<dbReference type="SUPFAM" id="SSF53098">
    <property type="entry name" value="Ribonuclease H-like"/>
    <property type="match status" value="1"/>
</dbReference>
<dbReference type="Gene3D" id="3.30.420.10">
    <property type="entry name" value="Ribonuclease H-like superfamily/Ribonuclease H"/>
    <property type="match status" value="1"/>
</dbReference>
<sequence length="216" mass="25219">MTEKKTCAQELTQAGLSVITACRLVSLPRTSFYRTNTDWKIKDAPVIEAIYAELELSPQAGFRKCFHRMRQKKHLFNHKRVYRVYCQLGLNLKRRVKKKLPERERKPLIAATQINERWAMDFMNDSLYCGKRFRTLNIIDENTHECLAIEIDTSLPAERVIRVLSRLKEERGLPEYIRVDNGPEFISDKLVQFCTENGVALNYIQPGKPQQNGFIE</sequence>
<evidence type="ECO:0000313" key="2">
    <source>
        <dbReference type="EMBL" id="OBU04334.1"/>
    </source>
</evidence>
<comment type="caution">
    <text evidence="2">The sequence shown here is derived from an EMBL/GenBank/DDBJ whole genome shotgun (WGS) entry which is preliminary data.</text>
</comment>
<gene>
    <name evidence="2" type="ORF">AYY17_20865</name>
</gene>
<dbReference type="InterPro" id="IPR036397">
    <property type="entry name" value="RNaseH_sf"/>
</dbReference>
<dbReference type="Pfam" id="PF00665">
    <property type="entry name" value="rve"/>
    <property type="match status" value="1"/>
</dbReference>
<evidence type="ECO:0000313" key="3">
    <source>
        <dbReference type="Proteomes" id="UP000092247"/>
    </source>
</evidence>
<dbReference type="GO" id="GO:0015074">
    <property type="term" value="P:DNA integration"/>
    <property type="evidence" value="ECO:0007669"/>
    <property type="project" value="InterPro"/>
</dbReference>
<dbReference type="Proteomes" id="UP000092247">
    <property type="component" value="Unassembled WGS sequence"/>
</dbReference>
<dbReference type="PROSITE" id="PS51257">
    <property type="entry name" value="PROKAR_LIPOPROTEIN"/>
    <property type="match status" value="1"/>
</dbReference>
<dbReference type="EMBL" id="LZEX01000037">
    <property type="protein sequence ID" value="OBU04334.1"/>
    <property type="molecule type" value="Genomic_DNA"/>
</dbReference>